<dbReference type="Proteomes" id="UP000199045">
    <property type="component" value="Unassembled WGS sequence"/>
</dbReference>
<keyword evidence="1" id="KW-0812">Transmembrane</keyword>
<name>A0A1G7GJZ3_CHIFI</name>
<feature type="transmembrane region" description="Helical" evidence="1">
    <location>
        <begin position="43"/>
        <end position="64"/>
    </location>
</feature>
<gene>
    <name evidence="2" type="ORF">SAMN04488121_10155</name>
</gene>
<reference evidence="2 3" key="1">
    <citation type="submission" date="2016-10" db="EMBL/GenBank/DDBJ databases">
        <authorList>
            <person name="de Groot N.N."/>
        </authorList>
    </citation>
    <scope>NUCLEOTIDE SEQUENCE [LARGE SCALE GENOMIC DNA]</scope>
    <source>
        <strain evidence="2 3">DSM 527</strain>
    </source>
</reference>
<evidence type="ECO:0000256" key="1">
    <source>
        <dbReference type="SAM" id="Phobius"/>
    </source>
</evidence>
<keyword evidence="1" id="KW-0472">Membrane</keyword>
<dbReference type="EMBL" id="FNBN01000001">
    <property type="protein sequence ID" value="SDE88450.1"/>
    <property type="molecule type" value="Genomic_DNA"/>
</dbReference>
<accession>A0A1G7GJZ3</accession>
<organism evidence="2 3">
    <name type="scientific">Chitinophaga filiformis</name>
    <name type="common">Myxococcus filiformis</name>
    <name type="synonym">Flexibacter filiformis</name>
    <dbReference type="NCBI Taxonomy" id="104663"/>
    <lineage>
        <taxon>Bacteria</taxon>
        <taxon>Pseudomonadati</taxon>
        <taxon>Bacteroidota</taxon>
        <taxon>Chitinophagia</taxon>
        <taxon>Chitinophagales</taxon>
        <taxon>Chitinophagaceae</taxon>
        <taxon>Chitinophaga</taxon>
    </lineage>
</organism>
<evidence type="ECO:0000313" key="2">
    <source>
        <dbReference type="EMBL" id="SDE88450.1"/>
    </source>
</evidence>
<dbReference type="STRING" id="104663.SAMN04488121_10155"/>
<evidence type="ECO:0000313" key="3">
    <source>
        <dbReference type="Proteomes" id="UP000199045"/>
    </source>
</evidence>
<dbReference type="AlphaFoldDB" id="A0A1G7GJZ3"/>
<protein>
    <submittedName>
        <fullName evidence="2">Uncharacterized protein</fullName>
    </submittedName>
</protein>
<keyword evidence="1" id="KW-1133">Transmembrane helix</keyword>
<sequence length="219" mass="24275">MLIRRLFDACSTVVVACLTGAVSGVHARAIVVSGYRPGLLYPGYPFPGCCIPLPYAVLYPVVVFRLPVPRLSYSVSYPGYPFHGCRIPCCIPVIRSPIVVSRCCIPCRIPVIRSRLSYSGCRIPIVVSRLSVPRVKTRGYKHGHSWWSAVSWRRLCGFSGVLAALLSFVSFSSACSLRLLCLFSPCSLRHILLQMRAFTFHLVPGRNIFDTPFPLLSVI</sequence>
<proteinExistence type="predicted"/>